<dbReference type="SUPFAM" id="SSF54292">
    <property type="entry name" value="2Fe-2S ferredoxin-like"/>
    <property type="match status" value="1"/>
</dbReference>
<feature type="domain" description="2Fe-2S ferredoxin-type" evidence="7">
    <location>
        <begin position="2"/>
        <end position="108"/>
    </location>
</feature>
<keyword evidence="4" id="KW-0408">Iron</keyword>
<dbReference type="InterPro" id="IPR036010">
    <property type="entry name" value="2Fe-2S_ferredoxin-like_sf"/>
</dbReference>
<evidence type="ECO:0000256" key="6">
    <source>
        <dbReference type="ARBA" id="ARBA00034078"/>
    </source>
</evidence>
<dbReference type="Gene3D" id="3.10.20.30">
    <property type="match status" value="1"/>
</dbReference>
<dbReference type="RefSeq" id="WP_053170476.1">
    <property type="nucleotide sequence ID" value="NZ_LFYT02000006.1"/>
</dbReference>
<comment type="similarity">
    <text evidence="1">Belongs to the adrenodoxin/putidaredoxin family.</text>
</comment>
<dbReference type="PANTHER" id="PTHR23426">
    <property type="entry name" value="FERREDOXIN/ADRENODOXIN"/>
    <property type="match status" value="1"/>
</dbReference>
<evidence type="ECO:0000259" key="7">
    <source>
        <dbReference type="PROSITE" id="PS51085"/>
    </source>
</evidence>
<dbReference type="STRING" id="1293045.H663_05255"/>
<dbReference type="GO" id="GO:0009055">
    <property type="term" value="F:electron transfer activity"/>
    <property type="evidence" value="ECO:0007669"/>
    <property type="project" value="TreeGrafter"/>
</dbReference>
<organism evidence="8 9">
    <name type="scientific">Limnohabitans planktonicus II-D5</name>
    <dbReference type="NCBI Taxonomy" id="1293045"/>
    <lineage>
        <taxon>Bacteria</taxon>
        <taxon>Pseudomonadati</taxon>
        <taxon>Pseudomonadota</taxon>
        <taxon>Betaproteobacteria</taxon>
        <taxon>Burkholderiales</taxon>
        <taxon>Comamonadaceae</taxon>
        <taxon>Limnohabitans</taxon>
    </lineage>
</organism>
<dbReference type="InterPro" id="IPR001055">
    <property type="entry name" value="Adrenodoxin-like"/>
</dbReference>
<dbReference type="PRINTS" id="PR00355">
    <property type="entry name" value="ADRENODOXIN"/>
</dbReference>
<name>A0A2T7UFD6_9BURK</name>
<dbReference type="Pfam" id="PF00111">
    <property type="entry name" value="Fer2"/>
    <property type="match status" value="1"/>
</dbReference>
<dbReference type="PANTHER" id="PTHR23426:SF65">
    <property type="entry name" value="FERREDOXIN-2, MITOCHONDRIAL"/>
    <property type="match status" value="1"/>
</dbReference>
<dbReference type="Proteomes" id="UP000037507">
    <property type="component" value="Unassembled WGS sequence"/>
</dbReference>
<dbReference type="AlphaFoldDB" id="A0A2T7UFD6"/>
<evidence type="ECO:0000256" key="5">
    <source>
        <dbReference type="ARBA" id="ARBA00023014"/>
    </source>
</evidence>
<comment type="cofactor">
    <cofactor evidence="6">
        <name>[2Fe-2S] cluster</name>
        <dbReference type="ChEBI" id="CHEBI:190135"/>
    </cofactor>
</comment>
<evidence type="ECO:0000256" key="2">
    <source>
        <dbReference type="ARBA" id="ARBA00022714"/>
    </source>
</evidence>
<evidence type="ECO:0000256" key="4">
    <source>
        <dbReference type="ARBA" id="ARBA00023004"/>
    </source>
</evidence>
<dbReference type="CDD" id="cd00207">
    <property type="entry name" value="fer2"/>
    <property type="match status" value="1"/>
</dbReference>
<gene>
    <name evidence="8" type="ORF">H663_007030</name>
</gene>
<keyword evidence="3" id="KW-0479">Metal-binding</keyword>
<evidence type="ECO:0000313" key="8">
    <source>
        <dbReference type="EMBL" id="PVE43318.1"/>
    </source>
</evidence>
<keyword evidence="9" id="KW-1185">Reference proteome</keyword>
<dbReference type="InterPro" id="IPR012675">
    <property type="entry name" value="Beta-grasp_dom_sf"/>
</dbReference>
<keyword evidence="2" id="KW-0001">2Fe-2S</keyword>
<dbReference type="GO" id="GO:0046872">
    <property type="term" value="F:metal ion binding"/>
    <property type="evidence" value="ECO:0007669"/>
    <property type="project" value="UniProtKB-KW"/>
</dbReference>
<dbReference type="GO" id="GO:0140647">
    <property type="term" value="P:P450-containing electron transport chain"/>
    <property type="evidence" value="ECO:0007669"/>
    <property type="project" value="InterPro"/>
</dbReference>
<dbReference type="OrthoDB" id="9799640at2"/>
<evidence type="ECO:0000256" key="1">
    <source>
        <dbReference type="ARBA" id="ARBA00010914"/>
    </source>
</evidence>
<dbReference type="GO" id="GO:0051537">
    <property type="term" value="F:2 iron, 2 sulfur cluster binding"/>
    <property type="evidence" value="ECO:0007669"/>
    <property type="project" value="UniProtKB-KW"/>
</dbReference>
<keyword evidence="5" id="KW-0411">Iron-sulfur</keyword>
<protein>
    <submittedName>
        <fullName evidence="8">Ferredoxin</fullName>
    </submittedName>
</protein>
<sequence length="109" mass="11559">MITIHLQPHNPTQAAHTLQAQPGQSLMQAAVDANLPGIQADCGGLLTCATCHVVVHSDWQTKLPAVSSDEDGMLAFTAQAREQGSRLSCQIVLTPELDGLQVTLPASQY</sequence>
<proteinExistence type="inferred from homology"/>
<dbReference type="InterPro" id="IPR001041">
    <property type="entry name" value="2Fe-2S_ferredoxin-type"/>
</dbReference>
<comment type="caution">
    <text evidence="8">The sequence shown here is derived from an EMBL/GenBank/DDBJ whole genome shotgun (WGS) entry which is preliminary data.</text>
</comment>
<accession>A0A2T7UFD6</accession>
<evidence type="ECO:0000313" key="9">
    <source>
        <dbReference type="Proteomes" id="UP000037507"/>
    </source>
</evidence>
<dbReference type="EMBL" id="LFYT02000006">
    <property type="protein sequence ID" value="PVE43318.1"/>
    <property type="molecule type" value="Genomic_DNA"/>
</dbReference>
<evidence type="ECO:0000256" key="3">
    <source>
        <dbReference type="ARBA" id="ARBA00022723"/>
    </source>
</evidence>
<dbReference type="PROSITE" id="PS51085">
    <property type="entry name" value="2FE2S_FER_2"/>
    <property type="match status" value="1"/>
</dbReference>
<reference evidence="8" key="1">
    <citation type="submission" date="2017-04" db="EMBL/GenBank/DDBJ databases">
        <title>Unexpected and diverse lifestyles within the genus Limnohabitans.</title>
        <authorList>
            <person name="Kasalicky V."/>
            <person name="Mehrshad M."/>
            <person name="Andrei S.-A."/>
            <person name="Salcher M."/>
            <person name="Kratochvilova H."/>
            <person name="Simek K."/>
            <person name="Ghai R."/>
        </authorList>
    </citation>
    <scope>NUCLEOTIDE SEQUENCE [LARGE SCALE GENOMIC DNA]</scope>
    <source>
        <strain evidence="8">II-D5</strain>
    </source>
</reference>